<evidence type="ECO:0000256" key="1">
    <source>
        <dbReference type="SAM" id="MobiDB-lite"/>
    </source>
</evidence>
<dbReference type="RefSeq" id="WP_058856508.1">
    <property type="nucleotide sequence ID" value="NZ_BMMH01000046.1"/>
</dbReference>
<evidence type="ECO:0000313" key="3">
    <source>
        <dbReference type="Proteomes" id="UP000638263"/>
    </source>
</evidence>
<dbReference type="AlphaFoldDB" id="A0A917RYY4"/>
<reference evidence="2" key="2">
    <citation type="submission" date="2020-09" db="EMBL/GenBank/DDBJ databases">
        <authorList>
            <person name="Sun Q."/>
            <person name="Zhou Y."/>
        </authorList>
    </citation>
    <scope>NUCLEOTIDE SEQUENCE</scope>
    <source>
        <strain evidence="2">CGMCC 4.3508</strain>
    </source>
</reference>
<dbReference type="Proteomes" id="UP000638263">
    <property type="component" value="Unassembled WGS sequence"/>
</dbReference>
<evidence type="ECO:0000313" key="2">
    <source>
        <dbReference type="EMBL" id="GGL46945.1"/>
    </source>
</evidence>
<protein>
    <submittedName>
        <fullName evidence="2">Uncharacterized protein</fullName>
    </submittedName>
</protein>
<gene>
    <name evidence="2" type="ORF">GCM10011588_72300</name>
</gene>
<accession>A0A917RYY4</accession>
<organism evidence="2 3">
    <name type="scientific">Nocardia jinanensis</name>
    <dbReference type="NCBI Taxonomy" id="382504"/>
    <lineage>
        <taxon>Bacteria</taxon>
        <taxon>Bacillati</taxon>
        <taxon>Actinomycetota</taxon>
        <taxon>Actinomycetes</taxon>
        <taxon>Mycobacteriales</taxon>
        <taxon>Nocardiaceae</taxon>
        <taxon>Nocardia</taxon>
    </lineage>
</organism>
<feature type="region of interest" description="Disordered" evidence="1">
    <location>
        <begin position="1"/>
        <end position="26"/>
    </location>
</feature>
<proteinExistence type="predicted"/>
<comment type="caution">
    <text evidence="2">The sequence shown here is derived from an EMBL/GenBank/DDBJ whole genome shotgun (WGS) entry which is preliminary data.</text>
</comment>
<keyword evidence="3" id="KW-1185">Reference proteome</keyword>
<sequence>MSEHDAVNTANATSARAAGWPELTGSPKQIEWATTVRADKIREMEAGAPAEVDWYREVMLRETSAGVWIDSRNHPWQAQFLGCVTDEELEALKAKAAQGDAA</sequence>
<dbReference type="EMBL" id="BMMH01000046">
    <property type="protein sequence ID" value="GGL46945.1"/>
    <property type="molecule type" value="Genomic_DNA"/>
</dbReference>
<reference evidence="2" key="1">
    <citation type="journal article" date="2014" name="Int. J. Syst. Evol. Microbiol.">
        <title>Complete genome sequence of Corynebacterium casei LMG S-19264T (=DSM 44701T), isolated from a smear-ripened cheese.</title>
        <authorList>
            <consortium name="US DOE Joint Genome Institute (JGI-PGF)"/>
            <person name="Walter F."/>
            <person name="Albersmeier A."/>
            <person name="Kalinowski J."/>
            <person name="Ruckert C."/>
        </authorList>
    </citation>
    <scope>NUCLEOTIDE SEQUENCE</scope>
    <source>
        <strain evidence="2">CGMCC 4.3508</strain>
    </source>
</reference>
<name>A0A917RYY4_9NOCA</name>